<evidence type="ECO:0000313" key="3">
    <source>
        <dbReference type="RefSeq" id="XP_055880098.1"/>
    </source>
</evidence>
<accession>A0A9W2ZYS3</accession>
<dbReference type="RefSeq" id="XP_055880098.1">
    <property type="nucleotide sequence ID" value="XM_056024123.1"/>
</dbReference>
<reference evidence="3" key="1">
    <citation type="submission" date="2025-08" db="UniProtKB">
        <authorList>
            <consortium name="RefSeq"/>
        </authorList>
    </citation>
    <scope>IDENTIFICATION</scope>
</reference>
<gene>
    <name evidence="3" type="primary">LOC129925194</name>
</gene>
<feature type="compositionally biased region" description="Polar residues" evidence="1">
    <location>
        <begin position="1"/>
        <end position="11"/>
    </location>
</feature>
<dbReference type="Proteomes" id="UP001165740">
    <property type="component" value="Chromosome 1"/>
</dbReference>
<feature type="region of interest" description="Disordered" evidence="1">
    <location>
        <begin position="48"/>
        <end position="68"/>
    </location>
</feature>
<protein>
    <submittedName>
        <fullName evidence="3">Cornifin alpha-like</fullName>
    </submittedName>
</protein>
<keyword evidence="2" id="KW-1185">Reference proteome</keyword>
<evidence type="ECO:0000313" key="2">
    <source>
        <dbReference type="Proteomes" id="UP001165740"/>
    </source>
</evidence>
<organism evidence="2 3">
    <name type="scientific">Biomphalaria glabrata</name>
    <name type="common">Bloodfluke planorb</name>
    <name type="synonym">Freshwater snail</name>
    <dbReference type="NCBI Taxonomy" id="6526"/>
    <lineage>
        <taxon>Eukaryota</taxon>
        <taxon>Metazoa</taxon>
        <taxon>Spiralia</taxon>
        <taxon>Lophotrochozoa</taxon>
        <taxon>Mollusca</taxon>
        <taxon>Gastropoda</taxon>
        <taxon>Heterobranchia</taxon>
        <taxon>Euthyneura</taxon>
        <taxon>Panpulmonata</taxon>
        <taxon>Hygrophila</taxon>
        <taxon>Lymnaeoidea</taxon>
        <taxon>Planorbidae</taxon>
        <taxon>Biomphalaria</taxon>
    </lineage>
</organism>
<name>A0A9W2ZYS3_BIOGL</name>
<dbReference type="GeneID" id="129925194"/>
<evidence type="ECO:0000256" key="1">
    <source>
        <dbReference type="SAM" id="MobiDB-lite"/>
    </source>
</evidence>
<proteinExistence type="predicted"/>
<dbReference type="AlphaFoldDB" id="A0A9W2ZYS3"/>
<sequence>MADQKQITNNPACDGSVKQAPMDPPVLEEYQRPPCVPLMPPCAMKVVEKPRTPTPEPEPEPEPEMPACPCPPPLVAPCESKNDKATETRVASSQMILQLNWFHSIIKK</sequence>
<feature type="region of interest" description="Disordered" evidence="1">
    <location>
        <begin position="1"/>
        <end position="28"/>
    </location>
</feature>